<evidence type="ECO:0000256" key="4">
    <source>
        <dbReference type="RuleBase" id="RU003357"/>
    </source>
</evidence>
<dbReference type="EMBL" id="NWMW01000001">
    <property type="protein sequence ID" value="PCD04204.1"/>
    <property type="molecule type" value="Genomic_DNA"/>
</dbReference>
<evidence type="ECO:0000256" key="3">
    <source>
        <dbReference type="ARBA" id="ARBA00023237"/>
    </source>
</evidence>
<feature type="region of interest" description="Disordered" evidence="5">
    <location>
        <begin position="22"/>
        <end position="44"/>
    </location>
</feature>
<keyword evidence="3" id="KW-0998">Cell outer membrane</keyword>
<comment type="subcellular location">
    <subcellularLocation>
        <location evidence="1 4">Cell outer membrane</location>
    </subcellularLocation>
</comment>
<dbReference type="PANTHER" id="PTHR40980">
    <property type="entry name" value="PLUG DOMAIN-CONTAINING PROTEIN"/>
    <property type="match status" value="1"/>
</dbReference>
<evidence type="ECO:0000256" key="2">
    <source>
        <dbReference type="ARBA" id="ARBA00023136"/>
    </source>
</evidence>
<dbReference type="AlphaFoldDB" id="A0A2A4B9A1"/>
<dbReference type="SUPFAM" id="SSF56935">
    <property type="entry name" value="Porins"/>
    <property type="match status" value="1"/>
</dbReference>
<feature type="chain" id="PRO_5012720302" description="TonB-dependent receptor" evidence="6">
    <location>
        <begin position="23"/>
        <end position="1011"/>
    </location>
</feature>
<comment type="similarity">
    <text evidence="4">Belongs to the TonB-dependent receptor family.</text>
</comment>
<evidence type="ECO:0008006" key="11">
    <source>
        <dbReference type="Google" id="ProtNLM"/>
    </source>
</evidence>
<dbReference type="Gene3D" id="2.170.130.10">
    <property type="entry name" value="TonB-dependent receptor, plug domain"/>
    <property type="match status" value="1"/>
</dbReference>
<evidence type="ECO:0000256" key="1">
    <source>
        <dbReference type="ARBA" id="ARBA00004442"/>
    </source>
</evidence>
<evidence type="ECO:0000259" key="7">
    <source>
        <dbReference type="Pfam" id="PF00593"/>
    </source>
</evidence>
<dbReference type="PANTHER" id="PTHR40980:SF3">
    <property type="entry name" value="TONB-DEPENDENT RECEPTOR-LIKE BETA-BARREL DOMAIN-CONTAINING PROTEIN"/>
    <property type="match status" value="1"/>
</dbReference>
<organism evidence="9 10">
    <name type="scientific">Sphingomonas spermidinifaciens</name>
    <dbReference type="NCBI Taxonomy" id="1141889"/>
    <lineage>
        <taxon>Bacteria</taxon>
        <taxon>Pseudomonadati</taxon>
        <taxon>Pseudomonadota</taxon>
        <taxon>Alphaproteobacteria</taxon>
        <taxon>Sphingomonadales</taxon>
        <taxon>Sphingomonadaceae</taxon>
        <taxon>Sphingomonas</taxon>
    </lineage>
</organism>
<evidence type="ECO:0000313" key="10">
    <source>
        <dbReference type="Proteomes" id="UP000218366"/>
    </source>
</evidence>
<dbReference type="RefSeq" id="WP_096342599.1">
    <property type="nucleotide sequence ID" value="NZ_NWMW01000001.1"/>
</dbReference>
<keyword evidence="4" id="KW-0798">TonB box</keyword>
<dbReference type="Proteomes" id="UP000218366">
    <property type="component" value="Unassembled WGS sequence"/>
</dbReference>
<evidence type="ECO:0000256" key="5">
    <source>
        <dbReference type="SAM" id="MobiDB-lite"/>
    </source>
</evidence>
<keyword evidence="2 4" id="KW-0472">Membrane</keyword>
<dbReference type="InterPro" id="IPR000531">
    <property type="entry name" value="Beta-barrel_TonB"/>
</dbReference>
<dbReference type="Pfam" id="PF07715">
    <property type="entry name" value="Plug"/>
    <property type="match status" value="1"/>
</dbReference>
<dbReference type="Gene3D" id="2.40.170.20">
    <property type="entry name" value="TonB-dependent receptor, beta-barrel domain"/>
    <property type="match status" value="1"/>
</dbReference>
<evidence type="ECO:0000313" key="9">
    <source>
        <dbReference type="EMBL" id="PCD04204.1"/>
    </source>
</evidence>
<gene>
    <name evidence="9" type="ORF">COC42_07910</name>
</gene>
<dbReference type="Pfam" id="PF00593">
    <property type="entry name" value="TonB_dep_Rec_b-barrel"/>
    <property type="match status" value="1"/>
</dbReference>
<name>A0A2A4B9A1_9SPHN</name>
<dbReference type="InterPro" id="IPR037066">
    <property type="entry name" value="Plug_dom_sf"/>
</dbReference>
<dbReference type="InterPro" id="IPR010104">
    <property type="entry name" value="TonB_rcpt_bac"/>
</dbReference>
<comment type="caution">
    <text evidence="9">The sequence shown here is derived from an EMBL/GenBank/DDBJ whole genome shotgun (WGS) entry which is preliminary data.</text>
</comment>
<accession>A0A2A4B9A1</accession>
<dbReference type="NCBIfam" id="TIGR01782">
    <property type="entry name" value="TonB-Xanth-Caul"/>
    <property type="match status" value="1"/>
</dbReference>
<feature type="signal peptide" evidence="6">
    <location>
        <begin position="1"/>
        <end position="22"/>
    </location>
</feature>
<keyword evidence="10" id="KW-1185">Reference proteome</keyword>
<feature type="domain" description="TonB-dependent receptor-like beta-barrel" evidence="7">
    <location>
        <begin position="482"/>
        <end position="978"/>
    </location>
</feature>
<sequence>MRFRFLASASIATLFLASAAAAQTQPTPPDQPQPAGQDAAPAEDDAAEIVVTGIRASLQSAANIKRGAGSIVDAISAEDMGAFPDQNIAESLQRVTGVQIQRDRGEGRDISIRGLDPKFSRILLNGDGLLSLSPITNINPNGPPQPGRSFDFTTLGSDFVQTLVVSKTSTADLEDGGLAGTVDVRTVKPLSLNRNRFSLTVEGLRNAYAKTVGPHVSGAFVGKFFDDTLGVSIGGDYSKRYLQTQSYQSSGQDSRQENQLKAAGAPDLFTNTGSVGTGLQRSFVDWNGDGDNLDAYRFNHLVQFQQDEGTRERQTYNLGLQWRASDKLELNFNGIYAKYKTDFYSAGYSFQTHLGADPTVTGNRVVSSHISDIPPFAGDVVANGPSIAAVCTGPNVCSRPSTGQPQAIAGLVDAYQLRGALVDNITKFNQSKADTLQVQGGAIYKFSDAVRLNVQGSYTRAKRDSILNTGMDAFSYKEVLYDQRTDLAGIPSVGYGAGADALNPATYNSGAAFLTGFVVPQKVTQKIASADLTWEDPLPWMPALKIGYKHVDAELNQTNYNLSVGAFSFARLSGDTLVPGAAANGIKSNGINLTNYMTTYGGADFLSRYNGGSQFPTTWVGPDLRALLAKYPLSQLQALQGGSAAAPVPALIQTLPTNTFRIREIVNAFYFRADLSGFDGALTGNIGLRLAHTKSVADGFTGDPATLAQATVSTLRYESGTAAPLQVGRDYWSPLPSLNLRYDLNDRASLRFAASQTVTRPDFGNMVPSNGLPSLVTQTWTIANPNLEPYYSINLDFGGEISFGRESLLSAYAFKKWIRGYYVNAINQQSLTYRDLDGATQTRIFATTQPVNGSDTTTQGIEVAFQQPFSFLPGALGGFGTLLNYTFTDAGTIQTIAGGTDFPLPFVSKHAANAVLYYEKYGLSARAAYVWRSKYTEVAGGVGGDSRGGSYVKSAGYLDLSTKYQITPEVAITLDAVNVLDTAVERVNIYGFGRGYEVNGRTITGGVRLTF</sequence>
<dbReference type="GO" id="GO:0009279">
    <property type="term" value="C:cell outer membrane"/>
    <property type="evidence" value="ECO:0007669"/>
    <property type="project" value="UniProtKB-SubCell"/>
</dbReference>
<feature type="domain" description="TonB-dependent receptor plug" evidence="8">
    <location>
        <begin position="68"/>
        <end position="181"/>
    </location>
</feature>
<dbReference type="InterPro" id="IPR036942">
    <property type="entry name" value="Beta-barrel_TonB_sf"/>
</dbReference>
<reference evidence="9 10" key="1">
    <citation type="submission" date="2017-09" db="EMBL/GenBank/DDBJ databases">
        <title>Sphingomonas spermidinifaciens 9NM-10, whole genome shotgun sequence.</title>
        <authorList>
            <person name="Feng G."/>
            <person name="Zhu H."/>
        </authorList>
    </citation>
    <scope>NUCLEOTIDE SEQUENCE [LARGE SCALE GENOMIC DNA]</scope>
    <source>
        <strain evidence="9 10">9NM-10</strain>
    </source>
</reference>
<proteinExistence type="inferred from homology"/>
<keyword evidence="6" id="KW-0732">Signal</keyword>
<protein>
    <recommendedName>
        <fullName evidence="11">TonB-dependent receptor</fullName>
    </recommendedName>
</protein>
<evidence type="ECO:0000259" key="8">
    <source>
        <dbReference type="Pfam" id="PF07715"/>
    </source>
</evidence>
<dbReference type="InterPro" id="IPR012910">
    <property type="entry name" value="Plug_dom"/>
</dbReference>
<evidence type="ECO:0000256" key="6">
    <source>
        <dbReference type="SAM" id="SignalP"/>
    </source>
</evidence>
<dbReference type="OrthoDB" id="5476657at2"/>